<dbReference type="InterPro" id="IPR050248">
    <property type="entry name" value="Polysacc_deacetylase_ArnD"/>
</dbReference>
<evidence type="ECO:0000256" key="2">
    <source>
        <dbReference type="ARBA" id="ARBA00004609"/>
    </source>
</evidence>
<feature type="signal peptide" evidence="14">
    <location>
        <begin position="1"/>
        <end position="19"/>
    </location>
</feature>
<evidence type="ECO:0000256" key="1">
    <source>
        <dbReference type="ARBA" id="ARBA00001941"/>
    </source>
</evidence>
<evidence type="ECO:0000256" key="8">
    <source>
        <dbReference type="ARBA" id="ARBA00023285"/>
    </source>
</evidence>
<evidence type="ECO:0000256" key="9">
    <source>
        <dbReference type="ARBA" id="ARBA00023288"/>
    </source>
</evidence>
<dbReference type="GO" id="GO:0071555">
    <property type="term" value="P:cell wall organization"/>
    <property type="evidence" value="ECO:0007669"/>
    <property type="project" value="UniProtKB-KW"/>
</dbReference>
<keyword evidence="4" id="KW-0336">GPI-anchor</keyword>
<keyword evidence="9" id="KW-0449">Lipoprotein</keyword>
<comment type="cofactor">
    <cofactor evidence="1">
        <name>Co(2+)</name>
        <dbReference type="ChEBI" id="CHEBI:48828"/>
    </cofactor>
</comment>
<dbReference type="GO" id="GO:0009272">
    <property type="term" value="P:fungal-type cell wall biogenesis"/>
    <property type="evidence" value="ECO:0007669"/>
    <property type="project" value="UniProtKB-ARBA"/>
</dbReference>
<evidence type="ECO:0000259" key="15">
    <source>
        <dbReference type="PROSITE" id="PS51677"/>
    </source>
</evidence>
<dbReference type="Pfam" id="PF01522">
    <property type="entry name" value="Polysacc_deac_1"/>
    <property type="match status" value="1"/>
</dbReference>
<proteinExistence type="predicted"/>
<dbReference type="GeneID" id="9597466"/>
<dbReference type="Gene3D" id="3.20.20.370">
    <property type="entry name" value="Glycoside hydrolase/deacetylase"/>
    <property type="match status" value="1"/>
</dbReference>
<keyword evidence="10" id="KW-0961">Cell wall biogenesis/degradation</keyword>
<gene>
    <name evidence="16" type="ORF">SCHCODRAFT_63027</name>
</gene>
<dbReference type="eggNOG" id="ENOG502QZU8">
    <property type="taxonomic scope" value="Eukaryota"/>
</dbReference>
<accession>D8PP16</accession>
<reference evidence="16 17" key="1">
    <citation type="journal article" date="2010" name="Nat. Biotechnol.">
        <title>Genome sequence of the model mushroom Schizophyllum commune.</title>
        <authorList>
            <person name="Ohm R.A."/>
            <person name="de Jong J.F."/>
            <person name="Lugones L.G."/>
            <person name="Aerts A."/>
            <person name="Kothe E."/>
            <person name="Stajich J.E."/>
            <person name="de Vries R.P."/>
            <person name="Record E."/>
            <person name="Levasseur A."/>
            <person name="Baker S.E."/>
            <person name="Bartholomew K.A."/>
            <person name="Coutinho P.M."/>
            <person name="Erdmann S."/>
            <person name="Fowler T.J."/>
            <person name="Gathman A.C."/>
            <person name="Lombard V."/>
            <person name="Henrissat B."/>
            <person name="Knabe N."/>
            <person name="Kuees U."/>
            <person name="Lilly W.W."/>
            <person name="Lindquist E."/>
            <person name="Lucas S."/>
            <person name="Magnuson J.K."/>
            <person name="Piumi F."/>
            <person name="Raudaskoski M."/>
            <person name="Salamov A."/>
            <person name="Schmutz J."/>
            <person name="Schwarze F.W.M.R."/>
            <person name="vanKuyk P.A."/>
            <person name="Horton J.S."/>
            <person name="Grigoriev I.V."/>
            <person name="Woesten H.A.B."/>
        </authorList>
    </citation>
    <scope>NUCLEOTIDE SEQUENCE [LARGE SCALE GENOMIC DNA]</scope>
    <source>
        <strain evidence="17">H4-8 / FGSC 9210</strain>
    </source>
</reference>
<evidence type="ECO:0000256" key="12">
    <source>
        <dbReference type="ARBA" id="ARBA00024056"/>
    </source>
</evidence>
<dbReference type="OMA" id="GDIWDAP"/>
<dbReference type="Proteomes" id="UP000007431">
    <property type="component" value="Unassembled WGS sequence"/>
</dbReference>
<keyword evidence="7" id="KW-0119">Carbohydrate metabolism</keyword>
<keyword evidence="14" id="KW-0732">Signal</keyword>
<dbReference type="OrthoDB" id="407355at2759"/>
<name>D8PP16_SCHCM</name>
<feature type="domain" description="NodB homology" evidence="15">
    <location>
        <begin position="148"/>
        <end position="334"/>
    </location>
</feature>
<evidence type="ECO:0000256" key="13">
    <source>
        <dbReference type="ARBA" id="ARBA00048494"/>
    </source>
</evidence>
<dbReference type="STRING" id="578458.D8PP16"/>
<dbReference type="GO" id="GO:0000272">
    <property type="term" value="P:polysaccharide catabolic process"/>
    <property type="evidence" value="ECO:0007669"/>
    <property type="project" value="UniProtKB-KW"/>
</dbReference>
<evidence type="ECO:0000313" key="17">
    <source>
        <dbReference type="Proteomes" id="UP000007431"/>
    </source>
</evidence>
<dbReference type="InParanoid" id="D8PP16"/>
<evidence type="ECO:0000256" key="5">
    <source>
        <dbReference type="ARBA" id="ARBA00023024"/>
    </source>
</evidence>
<evidence type="ECO:0000256" key="10">
    <source>
        <dbReference type="ARBA" id="ARBA00023316"/>
    </source>
</evidence>
<dbReference type="HOGENOM" id="CLU_042090_2_0_1"/>
<dbReference type="EMBL" id="GL377302">
    <property type="protein sequence ID" value="EFJ01588.1"/>
    <property type="molecule type" value="Genomic_DNA"/>
</dbReference>
<dbReference type="VEuPathDB" id="FungiDB:SCHCODRAFT_02501021"/>
<evidence type="ECO:0000256" key="7">
    <source>
        <dbReference type="ARBA" id="ARBA00023277"/>
    </source>
</evidence>
<sequence length="376" mass="41705">MKAFGIAQTILCASTVASALFAPTPTTPHEGHEHVARRRTDKRWYHDDDHPVRRLFVRQDGGNTAEYGTPEWAHAYPTGTPTPDQIPQDWLDALKAAQDAGKIPDFPPTTVQNDNPVYPEGSDPNGPEICSSYYKCRADGTLWDAPEGKFGVGFDDGPYDGTTKLMDFLSEQQQAATHFIIGLYITYYPDEFKRIFDSGDDIAVHTYTHPHMSSLSNEDLVAQFGWTLQIISDATGGRIPRYWRPPYGDSDNRVFAIAKEVFGLEAILWNQDTEDWSLTTGGTTMQAINSSMHDWLTGPKSPGLIVLEHELSLDSVQAFMDAYPVMKENNWDLVSVVDFGSYDHVYQNSDDNTADVTSTSILAPYETGSASASDAE</sequence>
<keyword evidence="6" id="KW-0472">Membrane</keyword>
<protein>
    <recommendedName>
        <fullName evidence="12">chitin deacetylase</fullName>
        <ecNumber evidence="12">3.5.1.41</ecNumber>
    </recommendedName>
</protein>
<keyword evidence="3" id="KW-1003">Cell membrane</keyword>
<dbReference type="GO" id="GO:0006032">
    <property type="term" value="P:chitin catabolic process"/>
    <property type="evidence" value="ECO:0007669"/>
    <property type="project" value="UniProtKB-KW"/>
</dbReference>
<dbReference type="RefSeq" id="XP_003036490.1">
    <property type="nucleotide sequence ID" value="XM_003036444.1"/>
</dbReference>
<evidence type="ECO:0000256" key="4">
    <source>
        <dbReference type="ARBA" id="ARBA00022622"/>
    </source>
</evidence>
<keyword evidence="5" id="KW-0146">Chitin degradation</keyword>
<keyword evidence="4" id="KW-0325">Glycoprotein</keyword>
<feature type="chain" id="PRO_5003120212" description="chitin deacetylase" evidence="14">
    <location>
        <begin position="20"/>
        <end position="376"/>
    </location>
</feature>
<evidence type="ECO:0000256" key="14">
    <source>
        <dbReference type="SAM" id="SignalP"/>
    </source>
</evidence>
<dbReference type="SUPFAM" id="SSF88713">
    <property type="entry name" value="Glycoside hydrolase/deacetylase"/>
    <property type="match status" value="1"/>
</dbReference>
<keyword evidence="8" id="KW-0170">Cobalt</keyword>
<dbReference type="InterPro" id="IPR011330">
    <property type="entry name" value="Glyco_hydro/deAcase_b/a-brl"/>
</dbReference>
<dbReference type="GO" id="GO:0004099">
    <property type="term" value="F:chitin deacetylase activity"/>
    <property type="evidence" value="ECO:0007669"/>
    <property type="project" value="UniProtKB-EC"/>
</dbReference>
<evidence type="ECO:0000256" key="11">
    <source>
        <dbReference type="ARBA" id="ARBA00023326"/>
    </source>
</evidence>
<keyword evidence="17" id="KW-1185">Reference proteome</keyword>
<dbReference type="GO" id="GO:0098552">
    <property type="term" value="C:side of membrane"/>
    <property type="evidence" value="ECO:0007669"/>
    <property type="project" value="UniProtKB-KW"/>
</dbReference>
<dbReference type="InterPro" id="IPR002509">
    <property type="entry name" value="NODB_dom"/>
</dbReference>
<dbReference type="GO" id="GO:0005886">
    <property type="term" value="C:plasma membrane"/>
    <property type="evidence" value="ECO:0007669"/>
    <property type="project" value="UniProtKB-SubCell"/>
</dbReference>
<comment type="subcellular location">
    <subcellularLocation>
        <location evidence="2">Cell membrane</location>
        <topology evidence="2">Lipid-anchor</topology>
        <topology evidence="2">GPI-anchor</topology>
    </subcellularLocation>
</comment>
<dbReference type="PANTHER" id="PTHR10587:SF135">
    <property type="entry name" value="CHITIN DEACETYLASE 3"/>
    <property type="match status" value="1"/>
</dbReference>
<dbReference type="PANTHER" id="PTHR10587">
    <property type="entry name" value="GLYCOSYL TRANSFERASE-RELATED"/>
    <property type="match status" value="1"/>
</dbReference>
<evidence type="ECO:0000256" key="3">
    <source>
        <dbReference type="ARBA" id="ARBA00022475"/>
    </source>
</evidence>
<organism evidence="17">
    <name type="scientific">Schizophyllum commune (strain H4-8 / FGSC 9210)</name>
    <name type="common">Split gill fungus</name>
    <dbReference type="NCBI Taxonomy" id="578458"/>
    <lineage>
        <taxon>Eukaryota</taxon>
        <taxon>Fungi</taxon>
        <taxon>Dikarya</taxon>
        <taxon>Basidiomycota</taxon>
        <taxon>Agaricomycotina</taxon>
        <taxon>Agaricomycetes</taxon>
        <taxon>Agaricomycetidae</taxon>
        <taxon>Agaricales</taxon>
        <taxon>Schizophyllaceae</taxon>
        <taxon>Schizophyllum</taxon>
    </lineage>
</organism>
<dbReference type="EC" id="3.5.1.41" evidence="12"/>
<dbReference type="AlphaFoldDB" id="D8PP16"/>
<dbReference type="KEGG" id="scm:SCHCO_02501021"/>
<dbReference type="PROSITE" id="PS51677">
    <property type="entry name" value="NODB"/>
    <property type="match status" value="1"/>
</dbReference>
<evidence type="ECO:0000256" key="6">
    <source>
        <dbReference type="ARBA" id="ARBA00023136"/>
    </source>
</evidence>
<comment type="catalytic activity">
    <reaction evidence="13">
        <text>[(1-&gt;4)-N-acetyl-beta-D-glucosaminyl](n) + n H2O = chitosan + n acetate</text>
        <dbReference type="Rhea" id="RHEA:10464"/>
        <dbReference type="Rhea" id="RHEA-COMP:9593"/>
        <dbReference type="Rhea" id="RHEA-COMP:9597"/>
        <dbReference type="ChEBI" id="CHEBI:15377"/>
        <dbReference type="ChEBI" id="CHEBI:17029"/>
        <dbReference type="ChEBI" id="CHEBI:30089"/>
        <dbReference type="ChEBI" id="CHEBI:57704"/>
        <dbReference type="EC" id="3.5.1.41"/>
    </reaction>
    <physiologicalReaction direction="left-to-right" evidence="13">
        <dbReference type="Rhea" id="RHEA:10465"/>
    </physiologicalReaction>
</comment>
<evidence type="ECO:0000313" key="16">
    <source>
        <dbReference type="EMBL" id="EFJ01588.1"/>
    </source>
</evidence>
<keyword evidence="11" id="KW-0624">Polysaccharide degradation</keyword>